<dbReference type="AlphaFoldDB" id="A0A7M7IIT7"/>
<keyword evidence="4" id="KW-0460">Magnesium</keyword>
<keyword evidence="2" id="KW-0677">Repeat</keyword>
<dbReference type="SUPFAM" id="SSF47473">
    <property type="entry name" value="EF-hand"/>
    <property type="match status" value="1"/>
</dbReference>
<evidence type="ECO:0000313" key="8">
    <source>
        <dbReference type="RefSeq" id="XP_016769089.1"/>
    </source>
</evidence>
<accession>A0A8B7KL45</accession>
<dbReference type="PANTHER" id="PTHR45791">
    <property type="entry name" value="CALCIUM AND INTEGRIN BINDING FAMILY MEMBER 2"/>
    <property type="match status" value="1"/>
</dbReference>
<dbReference type="InterPro" id="IPR051433">
    <property type="entry name" value="CIBP"/>
</dbReference>
<keyword evidence="3" id="KW-0106">Calcium</keyword>
<dbReference type="PANTHER" id="PTHR45791:SF9">
    <property type="entry name" value="FREQUENIN-1-LIKE PROTEIN"/>
    <property type="match status" value="1"/>
</dbReference>
<dbReference type="Gene3D" id="1.10.238.10">
    <property type="entry name" value="EF-hand"/>
    <property type="match status" value="2"/>
</dbReference>
<evidence type="ECO:0000313" key="7">
    <source>
        <dbReference type="Proteomes" id="UP000005203"/>
    </source>
</evidence>
<dbReference type="InterPro" id="IPR018247">
    <property type="entry name" value="EF_Hand_1_Ca_BS"/>
</dbReference>
<dbReference type="PROSITE" id="PS50222">
    <property type="entry name" value="EF_HAND_2"/>
    <property type="match status" value="1"/>
</dbReference>
<dbReference type="PROSITE" id="PS00018">
    <property type="entry name" value="EF_HAND_1"/>
    <property type="match status" value="1"/>
</dbReference>
<dbReference type="OrthoDB" id="114727at2759"/>
<dbReference type="GO" id="GO:0005509">
    <property type="term" value="F:calcium ion binding"/>
    <property type="evidence" value="ECO:0007669"/>
    <property type="project" value="InterPro"/>
</dbReference>
<organism evidence="6">
    <name type="scientific">Apis mellifera</name>
    <name type="common">Honeybee</name>
    <dbReference type="NCBI Taxonomy" id="7460"/>
    <lineage>
        <taxon>Eukaryota</taxon>
        <taxon>Metazoa</taxon>
        <taxon>Ecdysozoa</taxon>
        <taxon>Arthropoda</taxon>
        <taxon>Hexapoda</taxon>
        <taxon>Insecta</taxon>
        <taxon>Pterygota</taxon>
        <taxon>Neoptera</taxon>
        <taxon>Endopterygota</taxon>
        <taxon>Hymenoptera</taxon>
        <taxon>Apocrita</taxon>
        <taxon>Aculeata</taxon>
        <taxon>Apoidea</taxon>
        <taxon>Anthophila</taxon>
        <taxon>Apidae</taxon>
        <taxon>Apis</taxon>
    </lineage>
</organism>
<dbReference type="KEGG" id="ame:100578928"/>
<sequence>MGNLSTRFTNFFSTNHILDEETIATYVELTYLNKNEVRRVINLLDNVNPGKLRQNPHHRFTIEEIETILPQLRCSPFRDSIYRVFSSKKDGRLSLEDVLDLCSAFSEYCPDNVRATWAFYVFDLNGDGEISSNDLIETVQRLMWPHQNECIDTAEAEHVARIILQEMVFNRQGSISCEEFIRFSSRISEFWSSFRFKI</sequence>
<keyword evidence="8" id="KW-0401">Integrin</keyword>
<evidence type="ECO:0000256" key="4">
    <source>
        <dbReference type="ARBA" id="ARBA00022842"/>
    </source>
</evidence>
<evidence type="ECO:0000259" key="5">
    <source>
        <dbReference type="PROSITE" id="PS50222"/>
    </source>
</evidence>
<dbReference type="RefSeq" id="XP_016769089.1">
    <property type="nucleotide sequence ID" value="XM_016913600.2"/>
</dbReference>
<reference evidence="8" key="2">
    <citation type="submission" date="2025-04" db="UniProtKB">
        <authorList>
            <consortium name="RefSeq"/>
        </authorList>
    </citation>
    <scope>IDENTIFICATION</scope>
    <source>
        <strain evidence="8">DH4</strain>
        <tissue evidence="8">Whole body</tissue>
    </source>
</reference>
<dbReference type="InterPro" id="IPR002048">
    <property type="entry name" value="EF_hand_dom"/>
</dbReference>
<dbReference type="GeneID" id="100578928"/>
<keyword evidence="7" id="KW-1185">Reference proteome</keyword>
<accession>A0A7M7IIT7</accession>
<dbReference type="GO" id="GO:0000287">
    <property type="term" value="F:magnesium ion binding"/>
    <property type="evidence" value="ECO:0007669"/>
    <property type="project" value="TreeGrafter"/>
</dbReference>
<gene>
    <name evidence="8" type="primary">LOC100578928</name>
</gene>
<dbReference type="EnsemblMetazoa" id="XM_016913600">
    <property type="protein sequence ID" value="XP_016769089"/>
    <property type="gene ID" value="LOC100578928"/>
</dbReference>
<dbReference type="InterPro" id="IPR011992">
    <property type="entry name" value="EF-hand-dom_pair"/>
</dbReference>
<dbReference type="GO" id="GO:0007229">
    <property type="term" value="P:integrin-mediated signaling pathway"/>
    <property type="evidence" value="ECO:0007669"/>
    <property type="project" value="UniProtKB-KW"/>
</dbReference>
<evidence type="ECO:0000313" key="6">
    <source>
        <dbReference type="EnsemblMetazoa" id="XP_016769089"/>
    </source>
</evidence>
<name>A0A7M7IIT7_APIME</name>
<evidence type="ECO:0000256" key="1">
    <source>
        <dbReference type="ARBA" id="ARBA00022723"/>
    </source>
</evidence>
<keyword evidence="1" id="KW-0479">Metal-binding</keyword>
<evidence type="ECO:0000256" key="3">
    <source>
        <dbReference type="ARBA" id="ARBA00022837"/>
    </source>
</evidence>
<evidence type="ECO:0000256" key="2">
    <source>
        <dbReference type="ARBA" id="ARBA00022737"/>
    </source>
</evidence>
<feature type="domain" description="EF-hand" evidence="5">
    <location>
        <begin position="110"/>
        <end position="145"/>
    </location>
</feature>
<dbReference type="Pfam" id="PF13202">
    <property type="entry name" value="EF-hand_5"/>
    <property type="match status" value="1"/>
</dbReference>
<dbReference type="Proteomes" id="UP000005203">
    <property type="component" value="Linkage group LG8"/>
</dbReference>
<proteinExistence type="predicted"/>
<reference evidence="6" key="1">
    <citation type="submission" date="2021-01" db="UniProtKB">
        <authorList>
            <consortium name="EnsemblMetazoa"/>
        </authorList>
    </citation>
    <scope>IDENTIFICATION</scope>
    <source>
        <strain evidence="6">DH4</strain>
    </source>
</reference>
<protein>
    <submittedName>
        <fullName evidence="8">Calcium and integrin-binding protein 1</fullName>
    </submittedName>
</protein>